<name>A0A1R1HZE8_9RHOO</name>
<dbReference type="PANTHER" id="PTHR11592">
    <property type="entry name" value="GLUTATHIONE PEROXIDASE"/>
    <property type="match status" value="1"/>
</dbReference>
<evidence type="ECO:0000256" key="5">
    <source>
        <dbReference type="RuleBase" id="RU000499"/>
    </source>
</evidence>
<comment type="similarity">
    <text evidence="1 5">Belongs to the glutathione peroxidase family.</text>
</comment>
<dbReference type="InterPro" id="IPR036249">
    <property type="entry name" value="Thioredoxin-like_sf"/>
</dbReference>
<evidence type="ECO:0000256" key="1">
    <source>
        <dbReference type="ARBA" id="ARBA00006926"/>
    </source>
</evidence>
<dbReference type="GO" id="GO:0004601">
    <property type="term" value="F:peroxidase activity"/>
    <property type="evidence" value="ECO:0007669"/>
    <property type="project" value="UniProtKB-KW"/>
</dbReference>
<dbReference type="FunFam" id="3.40.30.10:FF:000010">
    <property type="entry name" value="Glutathione peroxidase"/>
    <property type="match status" value="1"/>
</dbReference>
<accession>A0A1R1HZE8</accession>
<keyword evidence="3 5" id="KW-0560">Oxidoreductase</keyword>
<evidence type="ECO:0000256" key="2">
    <source>
        <dbReference type="ARBA" id="ARBA00022559"/>
    </source>
</evidence>
<dbReference type="RefSeq" id="WP_076097348.1">
    <property type="nucleotide sequence ID" value="NZ_MTHD01000007.1"/>
</dbReference>
<dbReference type="STRING" id="418702.BJN45_16800"/>
<dbReference type="Pfam" id="PF00255">
    <property type="entry name" value="GSHPx"/>
    <property type="match status" value="1"/>
</dbReference>
<dbReference type="Gene3D" id="3.40.30.10">
    <property type="entry name" value="Glutaredoxin"/>
    <property type="match status" value="1"/>
</dbReference>
<dbReference type="PRINTS" id="PR01011">
    <property type="entry name" value="GLUTPROXDASE"/>
</dbReference>
<keyword evidence="7" id="KW-1185">Reference proteome</keyword>
<protein>
    <recommendedName>
        <fullName evidence="5">Glutathione peroxidase</fullName>
    </recommendedName>
</protein>
<feature type="active site" evidence="4">
    <location>
        <position position="37"/>
    </location>
</feature>
<dbReference type="EMBL" id="MTHD01000007">
    <property type="protein sequence ID" value="OMG51877.1"/>
    <property type="molecule type" value="Genomic_DNA"/>
</dbReference>
<gene>
    <name evidence="6" type="ORF">BJN45_16800</name>
</gene>
<sequence>MSTSLYDIPLKAIDGAPTSLRDHAGDVLLIVNVASKCGLTPQYAGLEKLHETYGERGFAVLGFPANDFAGQEPGSDAEIKEFCTLTYGVRFPLYSKIAVTGADKHPLYAQLIAAQPQTEDRAGMETALRGYKIEPTSAPEVLWNFEKFLVDRNGQVIRRFAPDTLPDAGKLVEAIEAALAK</sequence>
<dbReference type="CDD" id="cd00340">
    <property type="entry name" value="GSH_Peroxidase"/>
    <property type="match status" value="1"/>
</dbReference>
<dbReference type="PIRSF" id="PIRSF000303">
    <property type="entry name" value="Glutathion_perox"/>
    <property type="match status" value="1"/>
</dbReference>
<dbReference type="InterPro" id="IPR000889">
    <property type="entry name" value="Glutathione_peroxidase"/>
</dbReference>
<evidence type="ECO:0000313" key="7">
    <source>
        <dbReference type="Proteomes" id="UP000187526"/>
    </source>
</evidence>
<organism evidence="6 7">
    <name type="scientific">Azonexus hydrophilus</name>
    <dbReference type="NCBI Taxonomy" id="418702"/>
    <lineage>
        <taxon>Bacteria</taxon>
        <taxon>Pseudomonadati</taxon>
        <taxon>Pseudomonadota</taxon>
        <taxon>Betaproteobacteria</taxon>
        <taxon>Rhodocyclales</taxon>
        <taxon>Azonexaceae</taxon>
        <taxon>Azonexus</taxon>
    </lineage>
</organism>
<evidence type="ECO:0000256" key="4">
    <source>
        <dbReference type="PIRSR" id="PIRSR000303-1"/>
    </source>
</evidence>
<proteinExistence type="inferred from homology"/>
<evidence type="ECO:0000256" key="3">
    <source>
        <dbReference type="ARBA" id="ARBA00023002"/>
    </source>
</evidence>
<dbReference type="GO" id="GO:0034599">
    <property type="term" value="P:cellular response to oxidative stress"/>
    <property type="evidence" value="ECO:0007669"/>
    <property type="project" value="TreeGrafter"/>
</dbReference>
<dbReference type="OrthoDB" id="9785502at2"/>
<dbReference type="PANTHER" id="PTHR11592:SF40">
    <property type="entry name" value="THIOREDOXIN_GLUTATHIONE PEROXIDASE BTUE"/>
    <property type="match status" value="1"/>
</dbReference>
<dbReference type="SUPFAM" id="SSF52833">
    <property type="entry name" value="Thioredoxin-like"/>
    <property type="match status" value="1"/>
</dbReference>
<keyword evidence="2 5" id="KW-0575">Peroxidase</keyword>
<comment type="caution">
    <text evidence="6">The sequence shown here is derived from an EMBL/GenBank/DDBJ whole genome shotgun (WGS) entry which is preliminary data.</text>
</comment>
<reference evidence="6 7" key="1">
    <citation type="submission" date="2016-10" db="EMBL/GenBank/DDBJ databases">
        <title>Alkaliphiles isolated from bioreactors.</title>
        <authorList>
            <person name="Salah Z."/>
            <person name="Rout S.P."/>
            <person name="Humphreys P.N."/>
        </authorList>
    </citation>
    <scope>NUCLEOTIDE SEQUENCE [LARGE SCALE GENOMIC DNA]</scope>
    <source>
        <strain evidence="6 7">ZS02</strain>
    </source>
</reference>
<dbReference type="PROSITE" id="PS51355">
    <property type="entry name" value="GLUTATHIONE_PEROXID_3"/>
    <property type="match status" value="1"/>
</dbReference>
<dbReference type="Proteomes" id="UP000187526">
    <property type="component" value="Unassembled WGS sequence"/>
</dbReference>
<dbReference type="AlphaFoldDB" id="A0A1R1HZE8"/>
<evidence type="ECO:0000313" key="6">
    <source>
        <dbReference type="EMBL" id="OMG51877.1"/>
    </source>
</evidence>